<reference evidence="2" key="2">
    <citation type="journal article" date="2015" name="Fish Shellfish Immunol.">
        <title>Early steps in the European eel (Anguilla anguilla)-Vibrio vulnificus interaction in the gills: Role of the RtxA13 toxin.</title>
        <authorList>
            <person name="Callol A."/>
            <person name="Pajuelo D."/>
            <person name="Ebbesson L."/>
            <person name="Teles M."/>
            <person name="MacKenzie S."/>
            <person name="Amaro C."/>
        </authorList>
    </citation>
    <scope>NUCLEOTIDE SEQUENCE</scope>
</reference>
<keyword evidence="1" id="KW-0472">Membrane</keyword>
<dbReference type="EMBL" id="GBXM01033503">
    <property type="protein sequence ID" value="JAH75074.1"/>
    <property type="molecule type" value="Transcribed_RNA"/>
</dbReference>
<dbReference type="AlphaFoldDB" id="A0A0E9VAD9"/>
<evidence type="ECO:0000256" key="1">
    <source>
        <dbReference type="SAM" id="Phobius"/>
    </source>
</evidence>
<protein>
    <submittedName>
        <fullName evidence="2">Uncharacterized protein</fullName>
    </submittedName>
</protein>
<dbReference type="EMBL" id="GBXM01046912">
    <property type="protein sequence ID" value="JAH61665.1"/>
    <property type="molecule type" value="Transcribed_RNA"/>
</dbReference>
<proteinExistence type="predicted"/>
<dbReference type="EMBL" id="GBXM01027506">
    <property type="protein sequence ID" value="JAH81071.1"/>
    <property type="molecule type" value="Transcribed_RNA"/>
</dbReference>
<feature type="transmembrane region" description="Helical" evidence="1">
    <location>
        <begin position="36"/>
        <end position="55"/>
    </location>
</feature>
<organism evidence="2">
    <name type="scientific">Anguilla anguilla</name>
    <name type="common">European freshwater eel</name>
    <name type="synonym">Muraena anguilla</name>
    <dbReference type="NCBI Taxonomy" id="7936"/>
    <lineage>
        <taxon>Eukaryota</taxon>
        <taxon>Metazoa</taxon>
        <taxon>Chordata</taxon>
        <taxon>Craniata</taxon>
        <taxon>Vertebrata</taxon>
        <taxon>Euteleostomi</taxon>
        <taxon>Actinopterygii</taxon>
        <taxon>Neopterygii</taxon>
        <taxon>Teleostei</taxon>
        <taxon>Anguilliformes</taxon>
        <taxon>Anguillidae</taxon>
        <taxon>Anguilla</taxon>
    </lineage>
</organism>
<accession>A0A0E9VAD9</accession>
<evidence type="ECO:0000313" key="2">
    <source>
        <dbReference type="EMBL" id="JAH75074.1"/>
    </source>
</evidence>
<sequence length="59" mass="7038">MVMKNFQRSPLLIGFQRFYILANIKRKALDFPAGRILSWLHLLVYKLVIWNLVLIKSYS</sequence>
<reference evidence="2" key="1">
    <citation type="submission" date="2014-11" db="EMBL/GenBank/DDBJ databases">
        <authorList>
            <person name="Amaro Gonzalez C."/>
        </authorList>
    </citation>
    <scope>NUCLEOTIDE SEQUENCE</scope>
</reference>
<name>A0A0E9VAD9_ANGAN</name>
<keyword evidence="1" id="KW-1133">Transmembrane helix</keyword>
<keyword evidence="1" id="KW-0812">Transmembrane</keyword>